<dbReference type="PANTHER" id="PTHR43798">
    <property type="entry name" value="MONOACYLGLYCEROL LIPASE"/>
    <property type="match status" value="1"/>
</dbReference>
<evidence type="ECO:0000313" key="3">
    <source>
        <dbReference type="Proteomes" id="UP000799779"/>
    </source>
</evidence>
<keyword evidence="2" id="KW-0378">Hydrolase</keyword>
<dbReference type="SUPFAM" id="SSF53474">
    <property type="entry name" value="alpha/beta-Hydrolases"/>
    <property type="match status" value="1"/>
</dbReference>
<gene>
    <name evidence="2" type="ORF">P154DRAFT_518164</name>
</gene>
<dbReference type="PRINTS" id="PR00111">
    <property type="entry name" value="ABHYDROLASE"/>
</dbReference>
<accession>A0A6A5WVY0</accession>
<dbReference type="EMBL" id="ML977561">
    <property type="protein sequence ID" value="KAF2005920.1"/>
    <property type="molecule type" value="Genomic_DNA"/>
</dbReference>
<organism evidence="2 3">
    <name type="scientific">Amniculicola lignicola CBS 123094</name>
    <dbReference type="NCBI Taxonomy" id="1392246"/>
    <lineage>
        <taxon>Eukaryota</taxon>
        <taxon>Fungi</taxon>
        <taxon>Dikarya</taxon>
        <taxon>Ascomycota</taxon>
        <taxon>Pezizomycotina</taxon>
        <taxon>Dothideomycetes</taxon>
        <taxon>Pleosporomycetidae</taxon>
        <taxon>Pleosporales</taxon>
        <taxon>Amniculicolaceae</taxon>
        <taxon>Amniculicola</taxon>
    </lineage>
</organism>
<sequence>MPYLQLGYKKIHYTDFKPEKGIRETFICIHGLGSSQDYYHAIALGLQAQGFRCITFDTTGAARSPYTFIEQSIQTHADDVIGILDQLEVSKAIVVGHSMGGIVAAHLAAERNDRVVAAILIGPVYPSDAAIPIFEKRIQTVEREGMEAMANTVPYAATGKSASPLAKAFIRELLLGQSSAGYCSNCRVIIASKPPRYSDIAVPILVLAGEEDKSAPLEGCQRMFDEMGTSEKKLAVLRGVGHWHCIEAFAEVGKQILAFYHENQ</sequence>
<protein>
    <submittedName>
        <fullName evidence="2">Alpha/beta-hydrolase</fullName>
    </submittedName>
</protein>
<dbReference type="Proteomes" id="UP000799779">
    <property type="component" value="Unassembled WGS sequence"/>
</dbReference>
<dbReference type="Pfam" id="PF12146">
    <property type="entry name" value="Hydrolase_4"/>
    <property type="match status" value="1"/>
</dbReference>
<dbReference type="GO" id="GO:0047372">
    <property type="term" value="F:monoacylglycerol lipase activity"/>
    <property type="evidence" value="ECO:0007669"/>
    <property type="project" value="TreeGrafter"/>
</dbReference>
<dbReference type="GO" id="GO:0046464">
    <property type="term" value="P:acylglycerol catabolic process"/>
    <property type="evidence" value="ECO:0007669"/>
    <property type="project" value="TreeGrafter"/>
</dbReference>
<dbReference type="OrthoDB" id="408373at2759"/>
<dbReference type="InterPro" id="IPR000073">
    <property type="entry name" value="AB_hydrolase_1"/>
</dbReference>
<dbReference type="GO" id="GO:0016020">
    <property type="term" value="C:membrane"/>
    <property type="evidence" value="ECO:0007669"/>
    <property type="project" value="TreeGrafter"/>
</dbReference>
<feature type="domain" description="Serine aminopeptidase S33" evidence="1">
    <location>
        <begin position="23"/>
        <end position="243"/>
    </location>
</feature>
<dbReference type="InterPro" id="IPR050266">
    <property type="entry name" value="AB_hydrolase_sf"/>
</dbReference>
<evidence type="ECO:0000259" key="1">
    <source>
        <dbReference type="Pfam" id="PF12146"/>
    </source>
</evidence>
<dbReference type="InterPro" id="IPR022742">
    <property type="entry name" value="Hydrolase_4"/>
</dbReference>
<proteinExistence type="predicted"/>
<reference evidence="2" key="1">
    <citation type="journal article" date="2020" name="Stud. Mycol.">
        <title>101 Dothideomycetes genomes: a test case for predicting lifestyles and emergence of pathogens.</title>
        <authorList>
            <person name="Haridas S."/>
            <person name="Albert R."/>
            <person name="Binder M."/>
            <person name="Bloem J."/>
            <person name="Labutti K."/>
            <person name="Salamov A."/>
            <person name="Andreopoulos B."/>
            <person name="Baker S."/>
            <person name="Barry K."/>
            <person name="Bills G."/>
            <person name="Bluhm B."/>
            <person name="Cannon C."/>
            <person name="Castanera R."/>
            <person name="Culley D."/>
            <person name="Daum C."/>
            <person name="Ezra D."/>
            <person name="Gonzalez J."/>
            <person name="Henrissat B."/>
            <person name="Kuo A."/>
            <person name="Liang C."/>
            <person name="Lipzen A."/>
            <person name="Lutzoni F."/>
            <person name="Magnuson J."/>
            <person name="Mondo S."/>
            <person name="Nolan M."/>
            <person name="Ohm R."/>
            <person name="Pangilinan J."/>
            <person name="Park H.-J."/>
            <person name="Ramirez L."/>
            <person name="Alfaro M."/>
            <person name="Sun H."/>
            <person name="Tritt A."/>
            <person name="Yoshinaga Y."/>
            <person name="Zwiers L.-H."/>
            <person name="Turgeon B."/>
            <person name="Goodwin S."/>
            <person name="Spatafora J."/>
            <person name="Crous P."/>
            <person name="Grigoriev I."/>
        </authorList>
    </citation>
    <scope>NUCLEOTIDE SEQUENCE</scope>
    <source>
        <strain evidence="2">CBS 123094</strain>
    </source>
</reference>
<dbReference type="PANTHER" id="PTHR43798:SF5">
    <property type="entry name" value="MONOACYLGLYCEROL LIPASE ABHD6"/>
    <property type="match status" value="1"/>
</dbReference>
<dbReference type="InterPro" id="IPR029058">
    <property type="entry name" value="AB_hydrolase_fold"/>
</dbReference>
<name>A0A6A5WVY0_9PLEO</name>
<evidence type="ECO:0000313" key="2">
    <source>
        <dbReference type="EMBL" id="KAF2005920.1"/>
    </source>
</evidence>
<dbReference type="AlphaFoldDB" id="A0A6A5WVY0"/>
<keyword evidence="3" id="KW-1185">Reference proteome</keyword>
<dbReference type="Gene3D" id="3.40.50.1820">
    <property type="entry name" value="alpha/beta hydrolase"/>
    <property type="match status" value="1"/>
</dbReference>